<dbReference type="GO" id="GO:0008270">
    <property type="term" value="F:zinc ion binding"/>
    <property type="evidence" value="ECO:0007669"/>
    <property type="project" value="UniProtKB-KW"/>
</dbReference>
<organism evidence="6 7">
    <name type="scientific">Pristionchus mayeri</name>
    <dbReference type="NCBI Taxonomy" id="1317129"/>
    <lineage>
        <taxon>Eukaryota</taxon>
        <taxon>Metazoa</taxon>
        <taxon>Ecdysozoa</taxon>
        <taxon>Nematoda</taxon>
        <taxon>Chromadorea</taxon>
        <taxon>Rhabditida</taxon>
        <taxon>Rhabditina</taxon>
        <taxon>Diplogasteromorpha</taxon>
        <taxon>Diplogasteroidea</taxon>
        <taxon>Neodiplogasteridae</taxon>
        <taxon>Pristionchus</taxon>
    </lineage>
</organism>
<evidence type="ECO:0000256" key="3">
    <source>
        <dbReference type="ARBA" id="ARBA00022833"/>
    </source>
</evidence>
<gene>
    <name evidence="6" type="ORF">PMAYCL1PPCAC_23048</name>
</gene>
<protein>
    <recommendedName>
        <fullName evidence="5">RING-type domain-containing protein</fullName>
    </recommendedName>
</protein>
<dbReference type="InterPro" id="IPR001841">
    <property type="entry name" value="Znf_RING"/>
</dbReference>
<dbReference type="SUPFAM" id="SSF57850">
    <property type="entry name" value="RING/U-box"/>
    <property type="match status" value="1"/>
</dbReference>
<dbReference type="EMBL" id="BTRK01000005">
    <property type="protein sequence ID" value="GMR52853.1"/>
    <property type="molecule type" value="Genomic_DNA"/>
</dbReference>
<evidence type="ECO:0000313" key="6">
    <source>
        <dbReference type="EMBL" id="GMR52853.1"/>
    </source>
</evidence>
<dbReference type="Gene3D" id="3.30.40.10">
    <property type="entry name" value="Zinc/RING finger domain, C3HC4 (zinc finger)"/>
    <property type="match status" value="1"/>
</dbReference>
<dbReference type="Pfam" id="PF14634">
    <property type="entry name" value="zf-RING_5"/>
    <property type="match status" value="1"/>
</dbReference>
<keyword evidence="3" id="KW-0862">Zinc</keyword>
<evidence type="ECO:0000256" key="2">
    <source>
        <dbReference type="ARBA" id="ARBA00022771"/>
    </source>
</evidence>
<dbReference type="InterPro" id="IPR017907">
    <property type="entry name" value="Znf_RING_CS"/>
</dbReference>
<keyword evidence="2 4" id="KW-0863">Zinc-finger</keyword>
<keyword evidence="1" id="KW-0479">Metal-binding</keyword>
<dbReference type="AlphaFoldDB" id="A0AAN5CXX0"/>
<dbReference type="SMART" id="SM00184">
    <property type="entry name" value="RING"/>
    <property type="match status" value="1"/>
</dbReference>
<name>A0AAN5CXX0_9BILA</name>
<evidence type="ECO:0000256" key="1">
    <source>
        <dbReference type="ARBA" id="ARBA00022723"/>
    </source>
</evidence>
<proteinExistence type="predicted"/>
<dbReference type="PROSITE" id="PS00518">
    <property type="entry name" value="ZF_RING_1"/>
    <property type="match status" value="1"/>
</dbReference>
<evidence type="ECO:0000256" key="4">
    <source>
        <dbReference type="PROSITE-ProRule" id="PRU00175"/>
    </source>
</evidence>
<keyword evidence="7" id="KW-1185">Reference proteome</keyword>
<dbReference type="InterPro" id="IPR013083">
    <property type="entry name" value="Znf_RING/FYVE/PHD"/>
</dbReference>
<evidence type="ECO:0000259" key="5">
    <source>
        <dbReference type="PROSITE" id="PS50089"/>
    </source>
</evidence>
<feature type="domain" description="RING-type" evidence="5">
    <location>
        <begin position="15"/>
        <end position="65"/>
    </location>
</feature>
<accession>A0AAN5CXX0</accession>
<feature type="non-terminal residue" evidence="6">
    <location>
        <position position="1"/>
    </location>
</feature>
<evidence type="ECO:0000313" key="7">
    <source>
        <dbReference type="Proteomes" id="UP001328107"/>
    </source>
</evidence>
<comment type="caution">
    <text evidence="6">The sequence shown here is derived from an EMBL/GenBank/DDBJ whole genome shotgun (WGS) entry which is preliminary data.</text>
</comment>
<reference evidence="7" key="1">
    <citation type="submission" date="2022-10" db="EMBL/GenBank/DDBJ databases">
        <title>Genome assembly of Pristionchus species.</title>
        <authorList>
            <person name="Yoshida K."/>
            <person name="Sommer R.J."/>
        </authorList>
    </citation>
    <scope>NUCLEOTIDE SEQUENCE [LARGE SCALE GENOMIC DNA]</scope>
    <source>
        <strain evidence="7">RS5460</strain>
    </source>
</reference>
<sequence>PPSSSPPPVPIHIICPFCSIPFTKTPLLLSCGHSLCDECVGDFRWKINGAWGSVFKDHQKCPICTLPVKSIVNN</sequence>
<dbReference type="PROSITE" id="PS50089">
    <property type="entry name" value="ZF_RING_2"/>
    <property type="match status" value="1"/>
</dbReference>
<dbReference type="Proteomes" id="UP001328107">
    <property type="component" value="Unassembled WGS sequence"/>
</dbReference>
<feature type="non-terminal residue" evidence="6">
    <location>
        <position position="74"/>
    </location>
</feature>